<keyword evidence="2" id="KW-1185">Reference proteome</keyword>
<sequence>MNFGEEKHQGFYLQFDSIRSPKTTDTFGSAEKLCSAVRLEFT</sequence>
<organism evidence="1 2">
    <name type="scientific">Rhodopirellula sallentina SM41</name>
    <dbReference type="NCBI Taxonomy" id="1263870"/>
    <lineage>
        <taxon>Bacteria</taxon>
        <taxon>Pseudomonadati</taxon>
        <taxon>Planctomycetota</taxon>
        <taxon>Planctomycetia</taxon>
        <taxon>Pirellulales</taxon>
        <taxon>Pirellulaceae</taxon>
        <taxon>Rhodopirellula</taxon>
    </lineage>
</organism>
<dbReference type="AlphaFoldDB" id="M5TTY3"/>
<evidence type="ECO:0000313" key="1">
    <source>
        <dbReference type="EMBL" id="EMI52519.1"/>
    </source>
</evidence>
<accession>M5TTY3</accession>
<reference evidence="1 2" key="1">
    <citation type="journal article" date="2013" name="Mar. Genomics">
        <title>Expression of sulfatases in Rhodopirellula baltica and the diversity of sulfatases in the genus Rhodopirellula.</title>
        <authorList>
            <person name="Wegner C.E."/>
            <person name="Richter-Heitmann T."/>
            <person name="Klindworth A."/>
            <person name="Klockow C."/>
            <person name="Richter M."/>
            <person name="Achstetter T."/>
            <person name="Glockner F.O."/>
            <person name="Harder J."/>
        </authorList>
    </citation>
    <scope>NUCLEOTIDE SEQUENCE [LARGE SCALE GENOMIC DNA]</scope>
    <source>
        <strain evidence="1 2">SM41</strain>
    </source>
</reference>
<protein>
    <submittedName>
        <fullName evidence="1">Uncharacterized protein</fullName>
    </submittedName>
</protein>
<dbReference type="PATRIC" id="fig|1263870.3.peg.6432"/>
<gene>
    <name evidence="1" type="ORF">RSSM_06074</name>
</gene>
<name>M5TTY3_9BACT</name>
<dbReference type="EMBL" id="ANOH01000428">
    <property type="protein sequence ID" value="EMI52519.1"/>
    <property type="molecule type" value="Genomic_DNA"/>
</dbReference>
<dbReference type="Proteomes" id="UP000011885">
    <property type="component" value="Unassembled WGS sequence"/>
</dbReference>
<comment type="caution">
    <text evidence="1">The sequence shown here is derived from an EMBL/GenBank/DDBJ whole genome shotgun (WGS) entry which is preliminary data.</text>
</comment>
<proteinExistence type="predicted"/>
<evidence type="ECO:0000313" key="2">
    <source>
        <dbReference type="Proteomes" id="UP000011885"/>
    </source>
</evidence>